<keyword evidence="2" id="KW-1185">Reference proteome</keyword>
<dbReference type="Proteomes" id="UP000694846">
    <property type="component" value="Unplaced"/>
</dbReference>
<proteinExistence type="predicted"/>
<dbReference type="RefSeq" id="XP_025421891.1">
    <property type="nucleotide sequence ID" value="XM_025566106.1"/>
</dbReference>
<evidence type="ECO:0000256" key="1">
    <source>
        <dbReference type="SAM" id="MobiDB-lite"/>
    </source>
</evidence>
<feature type="region of interest" description="Disordered" evidence="1">
    <location>
        <begin position="44"/>
        <end position="70"/>
    </location>
</feature>
<organism evidence="2 3">
    <name type="scientific">Sipha flava</name>
    <name type="common">yellow sugarcane aphid</name>
    <dbReference type="NCBI Taxonomy" id="143950"/>
    <lineage>
        <taxon>Eukaryota</taxon>
        <taxon>Metazoa</taxon>
        <taxon>Ecdysozoa</taxon>
        <taxon>Arthropoda</taxon>
        <taxon>Hexapoda</taxon>
        <taxon>Insecta</taxon>
        <taxon>Pterygota</taxon>
        <taxon>Neoptera</taxon>
        <taxon>Paraneoptera</taxon>
        <taxon>Hemiptera</taxon>
        <taxon>Sternorrhyncha</taxon>
        <taxon>Aphidomorpha</taxon>
        <taxon>Aphidoidea</taxon>
        <taxon>Aphididae</taxon>
        <taxon>Sipha</taxon>
    </lineage>
</organism>
<gene>
    <name evidence="3" type="primary">LOC112691733</name>
</gene>
<reference evidence="3" key="1">
    <citation type="submission" date="2025-08" db="UniProtKB">
        <authorList>
            <consortium name="RefSeq"/>
        </authorList>
    </citation>
    <scope>IDENTIFICATION</scope>
    <source>
        <tissue evidence="3">Whole body</tissue>
    </source>
</reference>
<sequence length="117" mass="13928">MRERRKKKLKIRGEKKIWRFPRGRCERTRKINNRLPKTENVSCANGKTRREKTEKLPQRRTLQQSAGDGTRCGGTRMNYYLKKIPLQKATKNFAPLFRVKEYFYPTNGSICFILSFL</sequence>
<name>A0A8B8GH24_9HEMI</name>
<protein>
    <submittedName>
        <fullName evidence="3">Uncharacterized protein LOC112691733</fullName>
    </submittedName>
</protein>
<dbReference type="GeneID" id="112691733"/>
<dbReference type="AlphaFoldDB" id="A0A8B8GH24"/>
<accession>A0A8B8GH24</accession>
<evidence type="ECO:0000313" key="2">
    <source>
        <dbReference type="Proteomes" id="UP000694846"/>
    </source>
</evidence>
<evidence type="ECO:0000313" key="3">
    <source>
        <dbReference type="RefSeq" id="XP_025421891.1"/>
    </source>
</evidence>